<evidence type="ECO:0000256" key="2">
    <source>
        <dbReference type="SAM" id="SignalP"/>
    </source>
</evidence>
<feature type="compositionally biased region" description="Polar residues" evidence="1">
    <location>
        <begin position="132"/>
        <end position="142"/>
    </location>
</feature>
<feature type="region of interest" description="Disordered" evidence="1">
    <location>
        <begin position="207"/>
        <end position="242"/>
    </location>
</feature>
<reference evidence="4" key="1">
    <citation type="journal article" date="2013" name="Genome Biol.">
        <title>Draft genome of the mountain pine beetle, Dendroctonus ponderosae Hopkins, a major forest pest.</title>
        <authorList>
            <person name="Keeling C.I."/>
            <person name="Yuen M.M."/>
            <person name="Liao N.Y."/>
            <person name="Docking T.R."/>
            <person name="Chan S.K."/>
            <person name="Taylor G.A."/>
            <person name="Palmquist D.L."/>
            <person name="Jackman S.D."/>
            <person name="Nguyen A."/>
            <person name="Li M."/>
            <person name="Henderson H."/>
            <person name="Janes J.K."/>
            <person name="Zhao Y."/>
            <person name="Pandoh P."/>
            <person name="Moore R."/>
            <person name="Sperling F.A."/>
            <person name="Huber D.P."/>
            <person name="Birol I."/>
            <person name="Jones S.J."/>
            <person name="Bohlmann J."/>
        </authorList>
    </citation>
    <scope>NUCLEOTIDE SEQUENCE</scope>
</reference>
<evidence type="ECO:0000313" key="3">
    <source>
        <dbReference type="EnsemblMetazoa" id="XP_019768892.1"/>
    </source>
</evidence>
<reference evidence="3" key="2">
    <citation type="submission" date="2024-08" db="UniProtKB">
        <authorList>
            <consortium name="EnsemblMetazoa"/>
        </authorList>
    </citation>
    <scope>IDENTIFICATION</scope>
</reference>
<dbReference type="AlphaFoldDB" id="A0AAR5Q6N6"/>
<sequence>MVSIRVQLALVLLSSIAECRLAQEFSSRLQSFPIGAGSTKPNLRAALQRLIHNKPLPHPDVLANNGEASESSESSEVGPGASDSTAYSLRSALLPNAVDSREPSEAHESTVQDGMKESAADNITEELDDSESAATSVSTPASKSEETKPFEAAARTTSLDDTNVPEEAAENEIGAEGKTRSGPAPAFGVEVGQEKAPNFRNEKVVCGSPAGSSEGPESEIPGNLAPDDRFGATERSGQSASQLRGLWEGRNPGEYVGNTFGSQRNYFDHLMPYNPYFPGYQSPQWPNLVYPQFAPGCSRALDTAGFGGHPSDPSQIYYPHVYPYPSYPLVYPYHNGRTSSE</sequence>
<evidence type="ECO:0000256" key="1">
    <source>
        <dbReference type="SAM" id="MobiDB-lite"/>
    </source>
</evidence>
<dbReference type="EnsemblMetazoa" id="XM_019913346.1">
    <property type="protein sequence ID" value="XP_019768905.1"/>
    <property type="gene ID" value="LOC109543564"/>
</dbReference>
<proteinExistence type="predicted"/>
<feature type="region of interest" description="Disordered" evidence="1">
    <location>
        <begin position="55"/>
        <end position="188"/>
    </location>
</feature>
<feature type="signal peptide" evidence="2">
    <location>
        <begin position="1"/>
        <end position="22"/>
    </location>
</feature>
<dbReference type="EnsemblMetazoa" id="XM_019913333.1">
    <property type="protein sequence ID" value="XP_019768892.1"/>
    <property type="gene ID" value="LOC109543554"/>
</dbReference>
<feature type="compositionally biased region" description="Basic and acidic residues" evidence="1">
    <location>
        <begin position="99"/>
        <end position="119"/>
    </location>
</feature>
<feature type="compositionally biased region" description="Low complexity" evidence="1">
    <location>
        <begin position="207"/>
        <end position="222"/>
    </location>
</feature>
<name>A0AAR5Q6N6_DENPD</name>
<evidence type="ECO:0000313" key="4">
    <source>
        <dbReference type="Proteomes" id="UP000019118"/>
    </source>
</evidence>
<keyword evidence="2" id="KW-0732">Signal</keyword>
<protein>
    <submittedName>
        <fullName evidence="3">Uncharacterized protein</fullName>
    </submittedName>
</protein>
<organism evidence="3 4">
    <name type="scientific">Dendroctonus ponderosae</name>
    <name type="common">Mountain pine beetle</name>
    <dbReference type="NCBI Taxonomy" id="77166"/>
    <lineage>
        <taxon>Eukaryota</taxon>
        <taxon>Metazoa</taxon>
        <taxon>Ecdysozoa</taxon>
        <taxon>Arthropoda</taxon>
        <taxon>Hexapoda</taxon>
        <taxon>Insecta</taxon>
        <taxon>Pterygota</taxon>
        <taxon>Neoptera</taxon>
        <taxon>Endopterygota</taxon>
        <taxon>Coleoptera</taxon>
        <taxon>Polyphaga</taxon>
        <taxon>Cucujiformia</taxon>
        <taxon>Curculionidae</taxon>
        <taxon>Scolytinae</taxon>
        <taxon>Dendroctonus</taxon>
    </lineage>
</organism>
<feature type="chain" id="PRO_5044712665" evidence="2">
    <location>
        <begin position="23"/>
        <end position="341"/>
    </location>
</feature>
<accession>A0AAR5Q6N6</accession>
<dbReference type="Proteomes" id="UP000019118">
    <property type="component" value="Unassembled WGS sequence"/>
</dbReference>
<keyword evidence="4" id="KW-1185">Reference proteome</keyword>